<dbReference type="PANTHER" id="PTHR21364">
    <property type="entry name" value="GENERAL ODORANT-BINDING PROTEIN 19A"/>
    <property type="match status" value="1"/>
</dbReference>
<evidence type="ECO:0000256" key="2">
    <source>
        <dbReference type="ARBA" id="ARBA00008098"/>
    </source>
</evidence>
<dbReference type="EMBL" id="MK425765">
    <property type="protein sequence ID" value="QHN69056.1"/>
    <property type="molecule type" value="mRNA"/>
</dbReference>
<proteinExistence type="evidence at transcript level"/>
<dbReference type="GO" id="GO:0005549">
    <property type="term" value="F:odorant binding"/>
    <property type="evidence" value="ECO:0007669"/>
    <property type="project" value="InterPro"/>
</dbReference>
<sequence length="134" mass="15472">MLSYIYYVLFFLCFRESLAYSEEIEEIMRLLHDTCVSQTGVDENLIAKIRVGDFVDDNNLKCYLRCLMVEVSSMDENGIVDEEMVVNAMPEELIEFAEPVIRSCGTVKGVDDCDTAFQTNKCYYFKDPEHYLAV</sequence>
<dbReference type="InterPro" id="IPR006170">
    <property type="entry name" value="PBP/GOBP"/>
</dbReference>
<evidence type="ECO:0000313" key="5">
    <source>
        <dbReference type="EMBL" id="QHN69056.1"/>
    </source>
</evidence>
<evidence type="ECO:0000256" key="3">
    <source>
        <dbReference type="ARBA" id="ARBA00022525"/>
    </source>
</evidence>
<dbReference type="CDD" id="cd23992">
    <property type="entry name" value="PBP_GOBP"/>
    <property type="match status" value="1"/>
</dbReference>
<dbReference type="Gene3D" id="1.10.238.20">
    <property type="entry name" value="Pheromone/general odorant binding protein domain"/>
    <property type="match status" value="1"/>
</dbReference>
<dbReference type="InterPro" id="IPR036728">
    <property type="entry name" value="PBP_GOBP_sf"/>
</dbReference>
<feature type="chain" id="PRO_5032400618" evidence="4">
    <location>
        <begin position="20"/>
        <end position="134"/>
    </location>
</feature>
<evidence type="ECO:0000256" key="1">
    <source>
        <dbReference type="ARBA" id="ARBA00004613"/>
    </source>
</evidence>
<name>A0A857N8Y3_9HYME</name>
<evidence type="ECO:0000256" key="4">
    <source>
        <dbReference type="SAM" id="SignalP"/>
    </source>
</evidence>
<accession>A0A857N8Y3</accession>
<feature type="signal peptide" evidence="4">
    <location>
        <begin position="1"/>
        <end position="19"/>
    </location>
</feature>
<reference evidence="5" key="1">
    <citation type="submission" date="2019-01" db="EMBL/GenBank/DDBJ databases">
        <title>Antennal transcriptome analysis and expression profiles of odorant binding proteins in two woodwasps, Sirex noctilio and S. nitobei (Hymenoptera: Siricidae).</title>
        <authorList>
            <person name="Guo B."/>
            <person name="Lu P."/>
        </authorList>
    </citation>
    <scope>NUCLEOTIDE SEQUENCE</scope>
</reference>
<keyword evidence="3" id="KW-0964">Secreted</keyword>
<dbReference type="Pfam" id="PF01395">
    <property type="entry name" value="PBP_GOBP"/>
    <property type="match status" value="1"/>
</dbReference>
<organism evidence="5">
    <name type="scientific">Sirex noctilio</name>
    <dbReference type="NCBI Taxonomy" id="36765"/>
    <lineage>
        <taxon>Eukaryota</taxon>
        <taxon>Metazoa</taxon>
        <taxon>Ecdysozoa</taxon>
        <taxon>Arthropoda</taxon>
        <taxon>Hexapoda</taxon>
        <taxon>Insecta</taxon>
        <taxon>Pterygota</taxon>
        <taxon>Neoptera</taxon>
        <taxon>Endopterygota</taxon>
        <taxon>Hymenoptera</taxon>
        <taxon>Siricoidea</taxon>
        <taxon>Siricidae</taxon>
        <taxon>Sirex</taxon>
    </lineage>
</organism>
<dbReference type="SMART" id="SM00708">
    <property type="entry name" value="PhBP"/>
    <property type="match status" value="1"/>
</dbReference>
<keyword evidence="4" id="KW-0732">Signal</keyword>
<dbReference type="GO" id="GO:0007608">
    <property type="term" value="P:sensory perception of smell"/>
    <property type="evidence" value="ECO:0007669"/>
    <property type="project" value="UniProtKB-ARBA"/>
</dbReference>
<dbReference type="SUPFAM" id="SSF47565">
    <property type="entry name" value="Insect pheromone/odorant-binding proteins"/>
    <property type="match status" value="1"/>
</dbReference>
<protein>
    <submittedName>
        <fullName evidence="5">Odorant binding protein 15</fullName>
    </submittedName>
</protein>
<comment type="similarity">
    <text evidence="2">Belongs to the PBP/GOBP family.</text>
</comment>
<dbReference type="PANTHER" id="PTHR21364:SF2">
    <property type="entry name" value="GENERAL ODORANT-BINDING PROTEIN 19A"/>
    <property type="match status" value="1"/>
</dbReference>
<comment type="subcellular location">
    <subcellularLocation>
        <location evidence="1">Secreted</location>
    </subcellularLocation>
</comment>
<dbReference type="FunFam" id="1.10.238.20:FF:000001">
    <property type="entry name" value="General odorant-binding protein lush"/>
    <property type="match status" value="1"/>
</dbReference>
<dbReference type="AlphaFoldDB" id="A0A857N8Y3"/>
<dbReference type="GO" id="GO:0005576">
    <property type="term" value="C:extracellular region"/>
    <property type="evidence" value="ECO:0007669"/>
    <property type="project" value="UniProtKB-SubCell"/>
</dbReference>